<sequence length="477" mass="53907">MSAPITTHHVLAFTDEKLYAVQYKFEEPTNNAKLARYQKQLAYLEEVVTSIWPFLTDQEARRCYESTEQLRMIYGVLVLAIEDPVSSLGDFLKKRALVDGIVVRWNVHADHATRMIMMRKSKCTSRLSQELTNSVTFRLLGVGTSENLHEEALRRIARTRESLAITPEPAHSTYIDWLLRLYAFTGVYPCDDGLSSFEVVPDHRKREGNGAFGTCCRGVFLRKQQVVLKSLNSDDKEKVAKRLRREATLWRQLRHPRILRFIGLHTVDDTTHMVSPYMENGHATAYVAKHPNLNCLNLLTQAAEGLRYLHDMDIVHGDLRGSNILISASGDAFIADFGLSKLLANFDPELYSTVWHTAGNYRWLAPELMPMVPPGPGAAPDQWPLRTKESDVFSFGRVIVELTTACAPFAGEVSNHFDILSQVRVLKNPQRPVGEAAIARGLDDDMWKLAQDCWSHDPASRPTATEIFNRLQSVSSL</sequence>
<dbReference type="OrthoDB" id="1668230at2759"/>
<keyword evidence="3" id="KW-1185">Reference proteome</keyword>
<dbReference type="InterPro" id="IPR011009">
    <property type="entry name" value="Kinase-like_dom_sf"/>
</dbReference>
<dbReference type="InterPro" id="IPR008266">
    <property type="entry name" value="Tyr_kinase_AS"/>
</dbReference>
<dbReference type="SUPFAM" id="SSF56112">
    <property type="entry name" value="Protein kinase-like (PK-like)"/>
    <property type="match status" value="1"/>
</dbReference>
<evidence type="ECO:0000259" key="1">
    <source>
        <dbReference type="PROSITE" id="PS50011"/>
    </source>
</evidence>
<name>A0A067N0L2_BOTB1</name>
<dbReference type="InParanoid" id="A0A067N0L2"/>
<evidence type="ECO:0000313" key="2">
    <source>
        <dbReference type="EMBL" id="KDQ17702.1"/>
    </source>
</evidence>
<protein>
    <recommendedName>
        <fullName evidence="1">Protein kinase domain-containing protein</fullName>
    </recommendedName>
</protein>
<dbReference type="PROSITE" id="PS50011">
    <property type="entry name" value="PROTEIN_KINASE_DOM"/>
    <property type="match status" value="1"/>
</dbReference>
<feature type="domain" description="Protein kinase" evidence="1">
    <location>
        <begin position="201"/>
        <end position="474"/>
    </location>
</feature>
<dbReference type="STRING" id="930990.A0A067N0L2"/>
<proteinExistence type="predicted"/>
<dbReference type="InterPro" id="IPR051681">
    <property type="entry name" value="Ser/Thr_Kinases-Pseudokinases"/>
</dbReference>
<gene>
    <name evidence="2" type="ORF">BOTBODRAFT_172134</name>
</gene>
<dbReference type="GO" id="GO:0004674">
    <property type="term" value="F:protein serine/threonine kinase activity"/>
    <property type="evidence" value="ECO:0007669"/>
    <property type="project" value="TreeGrafter"/>
</dbReference>
<dbReference type="GO" id="GO:0005524">
    <property type="term" value="F:ATP binding"/>
    <property type="evidence" value="ECO:0007669"/>
    <property type="project" value="InterPro"/>
</dbReference>
<dbReference type="PANTHER" id="PTHR44329">
    <property type="entry name" value="SERINE/THREONINE-PROTEIN KINASE TNNI3K-RELATED"/>
    <property type="match status" value="1"/>
</dbReference>
<dbReference type="Gene3D" id="1.10.510.10">
    <property type="entry name" value="Transferase(Phosphotransferase) domain 1"/>
    <property type="match status" value="1"/>
</dbReference>
<dbReference type="InterPro" id="IPR000719">
    <property type="entry name" value="Prot_kinase_dom"/>
</dbReference>
<dbReference type="Pfam" id="PF07714">
    <property type="entry name" value="PK_Tyr_Ser-Thr"/>
    <property type="match status" value="1"/>
</dbReference>
<dbReference type="HOGENOM" id="CLU_533147_0_0_1"/>
<evidence type="ECO:0000313" key="3">
    <source>
        <dbReference type="Proteomes" id="UP000027195"/>
    </source>
</evidence>
<dbReference type="EMBL" id="KL198023">
    <property type="protein sequence ID" value="KDQ17702.1"/>
    <property type="molecule type" value="Genomic_DNA"/>
</dbReference>
<dbReference type="AlphaFoldDB" id="A0A067N0L2"/>
<dbReference type="Proteomes" id="UP000027195">
    <property type="component" value="Unassembled WGS sequence"/>
</dbReference>
<dbReference type="PROSITE" id="PS00109">
    <property type="entry name" value="PROTEIN_KINASE_TYR"/>
    <property type="match status" value="1"/>
</dbReference>
<organism evidence="2 3">
    <name type="scientific">Botryobasidium botryosum (strain FD-172 SS1)</name>
    <dbReference type="NCBI Taxonomy" id="930990"/>
    <lineage>
        <taxon>Eukaryota</taxon>
        <taxon>Fungi</taxon>
        <taxon>Dikarya</taxon>
        <taxon>Basidiomycota</taxon>
        <taxon>Agaricomycotina</taxon>
        <taxon>Agaricomycetes</taxon>
        <taxon>Cantharellales</taxon>
        <taxon>Botryobasidiaceae</taxon>
        <taxon>Botryobasidium</taxon>
    </lineage>
</organism>
<dbReference type="InterPro" id="IPR001245">
    <property type="entry name" value="Ser-Thr/Tyr_kinase_cat_dom"/>
</dbReference>
<reference evidence="3" key="1">
    <citation type="journal article" date="2014" name="Proc. Natl. Acad. Sci. U.S.A.">
        <title>Extensive sampling of basidiomycete genomes demonstrates inadequacy of the white-rot/brown-rot paradigm for wood decay fungi.</title>
        <authorList>
            <person name="Riley R."/>
            <person name="Salamov A.A."/>
            <person name="Brown D.W."/>
            <person name="Nagy L.G."/>
            <person name="Floudas D."/>
            <person name="Held B.W."/>
            <person name="Levasseur A."/>
            <person name="Lombard V."/>
            <person name="Morin E."/>
            <person name="Otillar R."/>
            <person name="Lindquist E.A."/>
            <person name="Sun H."/>
            <person name="LaButti K.M."/>
            <person name="Schmutz J."/>
            <person name="Jabbour D."/>
            <person name="Luo H."/>
            <person name="Baker S.E."/>
            <person name="Pisabarro A.G."/>
            <person name="Walton J.D."/>
            <person name="Blanchette R.A."/>
            <person name="Henrissat B."/>
            <person name="Martin F."/>
            <person name="Cullen D."/>
            <person name="Hibbett D.S."/>
            <person name="Grigoriev I.V."/>
        </authorList>
    </citation>
    <scope>NUCLEOTIDE SEQUENCE [LARGE SCALE GENOMIC DNA]</scope>
    <source>
        <strain evidence="3">FD-172 SS1</strain>
    </source>
</reference>
<accession>A0A067N0L2</accession>